<organism evidence="1 2">
    <name type="scientific">Sphingobacterium corticibacterium</name>
    <dbReference type="NCBI Taxonomy" id="2484746"/>
    <lineage>
        <taxon>Bacteria</taxon>
        <taxon>Pseudomonadati</taxon>
        <taxon>Bacteroidota</taxon>
        <taxon>Sphingobacteriia</taxon>
        <taxon>Sphingobacteriales</taxon>
        <taxon>Sphingobacteriaceae</taxon>
        <taxon>Sphingobacterium</taxon>
    </lineage>
</organism>
<dbReference type="OrthoDB" id="751203at2"/>
<comment type="caution">
    <text evidence="1">The sequence shown here is derived from an EMBL/GenBank/DDBJ whole genome shotgun (WGS) entry which is preliminary data.</text>
</comment>
<proteinExistence type="predicted"/>
<gene>
    <name evidence="1" type="ORF">EWE74_03495</name>
</gene>
<dbReference type="PROSITE" id="PS51257">
    <property type="entry name" value="PROKAR_LIPOPROTEIN"/>
    <property type="match status" value="1"/>
</dbReference>
<name>A0A4Q6XY33_9SPHI</name>
<evidence type="ECO:0000313" key="2">
    <source>
        <dbReference type="Proteomes" id="UP000292855"/>
    </source>
</evidence>
<evidence type="ECO:0008006" key="3">
    <source>
        <dbReference type="Google" id="ProtNLM"/>
    </source>
</evidence>
<evidence type="ECO:0000313" key="1">
    <source>
        <dbReference type="EMBL" id="RZF61899.1"/>
    </source>
</evidence>
<keyword evidence="2" id="KW-1185">Reference proteome</keyword>
<dbReference type="SUPFAM" id="SSF51735">
    <property type="entry name" value="NAD(P)-binding Rossmann-fold domains"/>
    <property type="match status" value="1"/>
</dbReference>
<sequence>MKEICSKLNNLHIGIVGCGWLGIRMARKWQIKNDLYTTTTSPDKIGALTFQGLNPRLIDFNTDNSTVDILTWEVVSSLDVLIITFPISSRKDQDRNNIKRRIHNLSKFIGNFDGQLFFMDSTSVYPDEQKEFIEDDISIENVVAEYLLRAAYPEVNILRLGGLMGDDRQLHKYNVSNLDAPVNHVHFEDIIAIIEKMIENRSRSKIYNIVAPVHPTKREVICEQTGQPYKEDKREIGRLISSRRLMEELDYHFIYPDPRYFILS</sequence>
<protein>
    <recommendedName>
        <fullName evidence="3">Epimerase</fullName>
    </recommendedName>
</protein>
<dbReference type="RefSeq" id="WP_130140129.1">
    <property type="nucleotide sequence ID" value="NZ_SGIT01000001.1"/>
</dbReference>
<dbReference type="EMBL" id="SGIT01000001">
    <property type="protein sequence ID" value="RZF61899.1"/>
    <property type="molecule type" value="Genomic_DNA"/>
</dbReference>
<dbReference type="AlphaFoldDB" id="A0A4Q6XY33"/>
<accession>A0A4Q6XY33</accession>
<reference evidence="1 2" key="1">
    <citation type="submission" date="2019-02" db="EMBL/GenBank/DDBJ databases">
        <authorList>
            <person name="Li Y."/>
        </authorList>
    </citation>
    <scope>NUCLEOTIDE SEQUENCE [LARGE SCALE GENOMIC DNA]</scope>
    <source>
        <strain evidence="1 2">30C10-4-7</strain>
    </source>
</reference>
<dbReference type="Gene3D" id="3.40.50.720">
    <property type="entry name" value="NAD(P)-binding Rossmann-like Domain"/>
    <property type="match status" value="1"/>
</dbReference>
<dbReference type="InterPro" id="IPR036291">
    <property type="entry name" value="NAD(P)-bd_dom_sf"/>
</dbReference>
<dbReference type="Proteomes" id="UP000292855">
    <property type="component" value="Unassembled WGS sequence"/>
</dbReference>